<evidence type="ECO:0000313" key="1">
    <source>
        <dbReference type="EnsemblPlants" id="AUR62040874-RA:cds"/>
    </source>
</evidence>
<reference evidence="1" key="2">
    <citation type="submission" date="2021-03" db="UniProtKB">
        <authorList>
            <consortium name="EnsemblPlants"/>
        </authorList>
    </citation>
    <scope>IDENTIFICATION</scope>
</reference>
<dbReference type="OMA" id="NILFWET"/>
<dbReference type="EnsemblPlants" id="AUR62040874-RA">
    <property type="protein sequence ID" value="AUR62040874-RA:cds"/>
    <property type="gene ID" value="AUR62040874"/>
</dbReference>
<dbReference type="CDD" id="cd00303">
    <property type="entry name" value="retropepsin_like"/>
    <property type="match status" value="1"/>
</dbReference>
<dbReference type="Proteomes" id="UP000596660">
    <property type="component" value="Unplaced"/>
</dbReference>
<proteinExistence type="predicted"/>
<evidence type="ECO:0000313" key="2">
    <source>
        <dbReference type="Proteomes" id="UP000596660"/>
    </source>
</evidence>
<sequence>MPSISFSEADAKGIVFPHDDPLVIILTVNGADIKRALVDGGSSANILFARAFDAMRIGRKYLMPVSYKVIGFNGSTVKPEGSIALQVRVGEGPAVKDVMAEFIVIDVPSAYNTIIGRPLIHDIQAVV</sequence>
<dbReference type="SUPFAM" id="SSF50630">
    <property type="entry name" value="Acid proteases"/>
    <property type="match status" value="1"/>
</dbReference>
<dbReference type="PANTHER" id="PTHR33240">
    <property type="entry name" value="OS08G0508500 PROTEIN"/>
    <property type="match status" value="1"/>
</dbReference>
<protein>
    <submittedName>
        <fullName evidence="1">Uncharacterized protein</fullName>
    </submittedName>
</protein>
<dbReference type="Gene3D" id="2.40.70.10">
    <property type="entry name" value="Acid Proteases"/>
    <property type="match status" value="1"/>
</dbReference>
<dbReference type="PANTHER" id="PTHR33240:SF17">
    <property type="entry name" value="EUKARYOTIC PEPTIDE CHAIN RELEASE FACTOR GTP-BINDING SUBUNIT-LIKE"/>
    <property type="match status" value="1"/>
</dbReference>
<keyword evidence="2" id="KW-1185">Reference proteome</keyword>
<dbReference type="AlphaFoldDB" id="A0A803N5K1"/>
<accession>A0A803N5K1</accession>
<name>A0A803N5K1_CHEQI</name>
<organism evidence="1 2">
    <name type="scientific">Chenopodium quinoa</name>
    <name type="common">Quinoa</name>
    <dbReference type="NCBI Taxonomy" id="63459"/>
    <lineage>
        <taxon>Eukaryota</taxon>
        <taxon>Viridiplantae</taxon>
        <taxon>Streptophyta</taxon>
        <taxon>Embryophyta</taxon>
        <taxon>Tracheophyta</taxon>
        <taxon>Spermatophyta</taxon>
        <taxon>Magnoliopsida</taxon>
        <taxon>eudicotyledons</taxon>
        <taxon>Gunneridae</taxon>
        <taxon>Pentapetalae</taxon>
        <taxon>Caryophyllales</taxon>
        <taxon>Chenopodiaceae</taxon>
        <taxon>Chenopodioideae</taxon>
        <taxon>Atripliceae</taxon>
        <taxon>Chenopodium</taxon>
    </lineage>
</organism>
<dbReference type="InterPro" id="IPR021109">
    <property type="entry name" value="Peptidase_aspartic_dom_sf"/>
</dbReference>
<dbReference type="Gramene" id="AUR62040874-RA">
    <property type="protein sequence ID" value="AUR62040874-RA:cds"/>
    <property type="gene ID" value="AUR62040874"/>
</dbReference>
<reference evidence="1" key="1">
    <citation type="journal article" date="2017" name="Nature">
        <title>The genome of Chenopodium quinoa.</title>
        <authorList>
            <person name="Jarvis D.E."/>
            <person name="Ho Y.S."/>
            <person name="Lightfoot D.J."/>
            <person name="Schmoeckel S.M."/>
            <person name="Li B."/>
            <person name="Borm T.J.A."/>
            <person name="Ohyanagi H."/>
            <person name="Mineta K."/>
            <person name="Michell C.T."/>
            <person name="Saber N."/>
            <person name="Kharbatia N.M."/>
            <person name="Rupper R.R."/>
            <person name="Sharp A.R."/>
            <person name="Dally N."/>
            <person name="Boughton B.A."/>
            <person name="Woo Y.H."/>
            <person name="Gao G."/>
            <person name="Schijlen E.G.W.M."/>
            <person name="Guo X."/>
            <person name="Momin A.A."/>
            <person name="Negrao S."/>
            <person name="Al-Babili S."/>
            <person name="Gehring C."/>
            <person name="Roessner U."/>
            <person name="Jung C."/>
            <person name="Murphy K."/>
            <person name="Arold S.T."/>
            <person name="Gojobori T."/>
            <person name="van der Linden C.G."/>
            <person name="van Loo E.N."/>
            <person name="Jellen E.N."/>
            <person name="Maughan P.J."/>
            <person name="Tester M."/>
        </authorList>
    </citation>
    <scope>NUCLEOTIDE SEQUENCE [LARGE SCALE GENOMIC DNA]</scope>
    <source>
        <strain evidence="1">cv. PI 614886</strain>
    </source>
</reference>